<evidence type="ECO:0000313" key="2">
    <source>
        <dbReference type="EMBL" id="CAG7637608.1"/>
    </source>
</evidence>
<proteinExistence type="predicted"/>
<keyword evidence="3" id="KW-1185">Reference proteome</keyword>
<sequence length="286" mass="31653">MSTTGNNDIHPQGIDQTFALFARSTKHVLVAAHRGVWIAAPENSISAIRAAIDAGAHIVEIDLHRTKDGELVLMHDPTVDRMTNGQGKIAELTLNEIKSLRLKNGSGGADTPLTDETVPTLREAMEIAKDRIMVNVDKCWKFKDDVWAIIEETGTTAQTIFKGTAGHEEVARWLASKSPRPVYMHIVLDKNIGGLDDIMTTVKPDAYELVFATMDDQAISDATIAKIKQTGARMWINMMFKQFAGGLTDDPTCWDWCIERGATMLQTDFSADMLRKYAHAHVDMKA</sequence>
<dbReference type="PROSITE" id="PS51704">
    <property type="entry name" value="GP_PDE"/>
    <property type="match status" value="1"/>
</dbReference>
<name>A0ABM8VG91_9BACL</name>
<dbReference type="CDD" id="cd08566">
    <property type="entry name" value="GDPD_AtGDE_like"/>
    <property type="match status" value="1"/>
</dbReference>
<evidence type="ECO:0000313" key="3">
    <source>
        <dbReference type="Proteomes" id="UP000730618"/>
    </source>
</evidence>
<reference evidence="2 3" key="1">
    <citation type="submission" date="2021-06" db="EMBL/GenBank/DDBJ databases">
        <authorList>
            <person name="Criscuolo A."/>
        </authorList>
    </citation>
    <scope>NUCLEOTIDE SEQUENCE [LARGE SCALE GENOMIC DNA]</scope>
    <source>
        <strain evidence="3">CIP 111802</strain>
    </source>
</reference>
<evidence type="ECO:0000259" key="1">
    <source>
        <dbReference type="PROSITE" id="PS51704"/>
    </source>
</evidence>
<dbReference type="InterPro" id="IPR032160">
    <property type="entry name" value="DUF4996"/>
</dbReference>
<dbReference type="Proteomes" id="UP000730618">
    <property type="component" value="Unassembled WGS sequence"/>
</dbReference>
<dbReference type="Pfam" id="PF03009">
    <property type="entry name" value="GDPD"/>
    <property type="match status" value="1"/>
</dbReference>
<dbReference type="EMBL" id="CAJVCE010000005">
    <property type="protein sequence ID" value="CAG7637608.1"/>
    <property type="molecule type" value="Genomic_DNA"/>
</dbReference>
<comment type="caution">
    <text evidence="2">The sequence shown here is derived from an EMBL/GenBank/DDBJ whole genome shotgun (WGS) entry which is preliminary data.</text>
</comment>
<dbReference type="PANTHER" id="PTHR46320:SF1">
    <property type="entry name" value="GLYCEROPHOSPHODIESTER PHOSPHODIESTERASE 1"/>
    <property type="match status" value="1"/>
</dbReference>
<feature type="domain" description="GP-PDE" evidence="1">
    <location>
        <begin position="28"/>
        <end position="286"/>
    </location>
</feature>
<dbReference type="Pfam" id="PF16387">
    <property type="entry name" value="DUF4996"/>
    <property type="match status" value="1"/>
</dbReference>
<dbReference type="RefSeq" id="WP_218098694.1">
    <property type="nucleotide sequence ID" value="NZ_CAJVCE010000005.1"/>
</dbReference>
<organism evidence="2 3">
    <name type="scientific">Paenibacillus allorhizosphaerae</name>
    <dbReference type="NCBI Taxonomy" id="2849866"/>
    <lineage>
        <taxon>Bacteria</taxon>
        <taxon>Bacillati</taxon>
        <taxon>Bacillota</taxon>
        <taxon>Bacilli</taxon>
        <taxon>Bacillales</taxon>
        <taxon>Paenibacillaceae</taxon>
        <taxon>Paenibacillus</taxon>
    </lineage>
</organism>
<dbReference type="InterPro" id="IPR030395">
    <property type="entry name" value="GP_PDE_dom"/>
</dbReference>
<dbReference type="PANTHER" id="PTHR46320">
    <property type="entry name" value="GLYCEROPHOSPHODIESTER PHOSPHODIESTERASE 1"/>
    <property type="match status" value="1"/>
</dbReference>
<protein>
    <recommendedName>
        <fullName evidence="1">GP-PDE domain-containing protein</fullName>
    </recommendedName>
</protein>
<accession>A0ABM8VG91</accession>
<gene>
    <name evidence="2" type="ORF">PAECIP111802_02375</name>
</gene>